<keyword evidence="4" id="KW-0769">Symport</keyword>
<dbReference type="PRINTS" id="PR00447">
    <property type="entry name" value="NATRESASSCMP"/>
</dbReference>
<keyword evidence="3 7" id="KW-0812">Transmembrane</keyword>
<evidence type="ECO:0000313" key="8">
    <source>
        <dbReference type="EMBL" id="RIJ33100.1"/>
    </source>
</evidence>
<dbReference type="PANTHER" id="PTHR11706:SF33">
    <property type="entry name" value="NATURAL RESISTANCE-ASSOCIATED MACROPHAGE PROTEIN 2"/>
    <property type="match status" value="1"/>
</dbReference>
<evidence type="ECO:0000256" key="3">
    <source>
        <dbReference type="ARBA" id="ARBA00022692"/>
    </source>
</evidence>
<name>A0A399RMV5_9PROT</name>
<feature type="transmembrane region" description="Helical" evidence="7">
    <location>
        <begin position="229"/>
        <end position="255"/>
    </location>
</feature>
<dbReference type="GO" id="GO:0015086">
    <property type="term" value="F:cadmium ion transmembrane transporter activity"/>
    <property type="evidence" value="ECO:0007669"/>
    <property type="project" value="TreeGrafter"/>
</dbReference>
<evidence type="ECO:0000313" key="9">
    <source>
        <dbReference type="Proteomes" id="UP000266385"/>
    </source>
</evidence>
<organism evidence="8 9">
    <name type="scientific">Henriciella mobilis</name>
    <dbReference type="NCBI Taxonomy" id="2305467"/>
    <lineage>
        <taxon>Bacteria</taxon>
        <taxon>Pseudomonadati</taxon>
        <taxon>Pseudomonadota</taxon>
        <taxon>Alphaproteobacteria</taxon>
        <taxon>Hyphomonadales</taxon>
        <taxon>Hyphomonadaceae</taxon>
        <taxon>Henriciella</taxon>
    </lineage>
</organism>
<dbReference type="RefSeq" id="WP_119375178.1">
    <property type="nucleotide sequence ID" value="NZ_QWFX01000005.1"/>
</dbReference>
<dbReference type="PANTHER" id="PTHR11706">
    <property type="entry name" value="SOLUTE CARRIER PROTEIN FAMILY 11 MEMBER"/>
    <property type="match status" value="1"/>
</dbReference>
<proteinExistence type="predicted"/>
<comment type="subcellular location">
    <subcellularLocation>
        <location evidence="1">Membrane</location>
        <topology evidence="1">Multi-pass membrane protein</topology>
    </subcellularLocation>
</comment>
<dbReference type="EMBL" id="QWFX01000005">
    <property type="protein sequence ID" value="RIJ33100.1"/>
    <property type="molecule type" value="Genomic_DNA"/>
</dbReference>
<feature type="transmembrane region" description="Helical" evidence="7">
    <location>
        <begin position="121"/>
        <end position="139"/>
    </location>
</feature>
<dbReference type="Pfam" id="PF01566">
    <property type="entry name" value="Nramp"/>
    <property type="match status" value="1"/>
</dbReference>
<evidence type="ECO:0000256" key="4">
    <source>
        <dbReference type="ARBA" id="ARBA00022847"/>
    </source>
</evidence>
<keyword evidence="9" id="KW-1185">Reference proteome</keyword>
<feature type="transmembrane region" description="Helical" evidence="7">
    <location>
        <begin position="148"/>
        <end position="167"/>
    </location>
</feature>
<evidence type="ECO:0000256" key="7">
    <source>
        <dbReference type="SAM" id="Phobius"/>
    </source>
</evidence>
<feature type="transmembrane region" description="Helical" evidence="7">
    <location>
        <begin position="377"/>
        <end position="400"/>
    </location>
</feature>
<gene>
    <name evidence="8" type="ORF">D1223_04460</name>
</gene>
<evidence type="ECO:0000256" key="2">
    <source>
        <dbReference type="ARBA" id="ARBA00022448"/>
    </source>
</evidence>
<evidence type="ECO:0000256" key="6">
    <source>
        <dbReference type="ARBA" id="ARBA00023136"/>
    </source>
</evidence>
<dbReference type="NCBIfam" id="NF037982">
    <property type="entry name" value="Nramp_1"/>
    <property type="match status" value="1"/>
</dbReference>
<dbReference type="Proteomes" id="UP000266385">
    <property type="component" value="Unassembled WGS sequence"/>
</dbReference>
<feature type="transmembrane region" description="Helical" evidence="7">
    <location>
        <begin position="187"/>
        <end position="208"/>
    </location>
</feature>
<keyword evidence="5 7" id="KW-1133">Transmembrane helix</keyword>
<reference evidence="8 9" key="1">
    <citation type="submission" date="2018-08" db="EMBL/GenBank/DDBJ databases">
        <title>Henriciella mobilis sp. nov., isolated from seawater.</title>
        <authorList>
            <person name="Cheng H."/>
            <person name="Wu Y.-H."/>
            <person name="Xu X.-W."/>
            <person name="Guo L.-L."/>
        </authorList>
    </citation>
    <scope>NUCLEOTIDE SEQUENCE [LARGE SCALE GENOMIC DNA]</scope>
    <source>
        <strain evidence="8 9">JN25</strain>
    </source>
</reference>
<dbReference type="GO" id="GO:0005384">
    <property type="term" value="F:manganese ion transmembrane transporter activity"/>
    <property type="evidence" value="ECO:0007669"/>
    <property type="project" value="TreeGrafter"/>
</dbReference>
<dbReference type="GO" id="GO:0034755">
    <property type="term" value="P:iron ion transmembrane transport"/>
    <property type="evidence" value="ECO:0007669"/>
    <property type="project" value="TreeGrafter"/>
</dbReference>
<evidence type="ECO:0000256" key="1">
    <source>
        <dbReference type="ARBA" id="ARBA00004141"/>
    </source>
</evidence>
<keyword evidence="2" id="KW-0813">Transport</keyword>
<keyword evidence="6 7" id="KW-0472">Membrane</keyword>
<protein>
    <submittedName>
        <fullName evidence="8">Divalent metal cation transporter</fullName>
    </submittedName>
</protein>
<accession>A0A399RMV5</accession>
<feature type="transmembrane region" description="Helical" evidence="7">
    <location>
        <begin position="275"/>
        <end position="297"/>
    </location>
</feature>
<feature type="transmembrane region" description="Helical" evidence="7">
    <location>
        <begin position="80"/>
        <end position="101"/>
    </location>
</feature>
<feature type="transmembrane region" description="Helical" evidence="7">
    <location>
        <begin position="318"/>
        <end position="337"/>
    </location>
</feature>
<dbReference type="GO" id="GO:0015293">
    <property type="term" value="F:symporter activity"/>
    <property type="evidence" value="ECO:0007669"/>
    <property type="project" value="UniProtKB-KW"/>
</dbReference>
<evidence type="ECO:0000256" key="5">
    <source>
        <dbReference type="ARBA" id="ARBA00022989"/>
    </source>
</evidence>
<dbReference type="InterPro" id="IPR001046">
    <property type="entry name" value="NRAMP_fam"/>
</dbReference>
<dbReference type="AlphaFoldDB" id="A0A399RMV5"/>
<feature type="transmembrane region" description="Helical" evidence="7">
    <location>
        <begin position="343"/>
        <end position="365"/>
    </location>
</feature>
<feature type="transmembrane region" description="Helical" evidence="7">
    <location>
        <begin position="38"/>
        <end position="59"/>
    </location>
</feature>
<comment type="caution">
    <text evidence="8">The sequence shown here is derived from an EMBL/GenBank/DDBJ whole genome shotgun (WGS) entry which is preliminary data.</text>
</comment>
<sequence>MPERKRRFRTGPGTLVAAAFIGPGTVTACTLAGANFGFALIWALVFATISTVILQDMSARLGAGARLGLGEALLKSAPGSLGTAIAAGLILAALAIGNAAYESGNIVGGVLGIEAIAGEGARRALILTIALVAGAILLIGRYKPIERILVALVLLMSGAFLLAAILTRPDPLNLLSGLWPIIPENGLLTTIALIGTTIVPYNLFLHAAAARQRWNDDPASVTEARREAAVSIALGGVVSILILSAAAASLFARGIEVSSARDMALTIEPAFGPAARYLIGAGLLGAGLTSAVTAPMATAYALNELLPPKTTASQTRRFRIISISIVAIGAAIALSGVKAVSLILIAQAANGILLPVIAVFLLYVMNRRSLLGKMANGPMANFAGVIVVLIAALLGARGVLRAIETGLATL</sequence>
<dbReference type="PROSITE" id="PS51257">
    <property type="entry name" value="PROKAR_LIPOPROTEIN"/>
    <property type="match status" value="1"/>
</dbReference>
<dbReference type="GO" id="GO:0005886">
    <property type="term" value="C:plasma membrane"/>
    <property type="evidence" value="ECO:0007669"/>
    <property type="project" value="TreeGrafter"/>
</dbReference>
<dbReference type="OrthoDB" id="9787548at2"/>